<accession>A0ACD3QMS4</accession>
<evidence type="ECO:0000313" key="1">
    <source>
        <dbReference type="EMBL" id="TMS08405.1"/>
    </source>
</evidence>
<name>A0ACD3QMS4_LARCR</name>
<sequence length="1084" mass="118339">MNASSGARGGKSFLFTSESVGEGHADKMCDQISDAVLDAYLSQDPDSKVACECVTKTGMVLLVGEVTSKAKVDLQSVVRDTVKAIGYDRSSKGFDYKTCNVLLALEPQCLEISDCVFEGRDQEDIGAGDQGLMFGYATDETEECMPLTILLAHKINYRMKELSRNGECPWILPDSKSQVTVEYRDNMGAMEPLRVHTVVISVQHTPEITLQEIRHNLMEKVVKVIIPAKYLDDRTIYHLLPSGKFLLGGPQSDAGLTGRKIIVDTYGGWGGHGGGAFSGKDSSKVDRSGAYAARWVAKSLVKAGLCRRALVQISYAIGVSHPLSISVFHYGTSSRDEDELLRIVQKNFDLRPGALNGFVLVVTTDGTVFYASPTIQDFLGFHQSDVLHQSVLDLVHMDDREMFRCQLHFALNPNDTDSHVRAEDGQQSGSKCPSSSLSLLPQYIPPENSSFLERSFCCRLRCLLDNTSGFLALNFTGHLKYLHLQGNTGADGSTAPPPHLALFAIATPVQPPSVMEIRTKTLIFQTKHSMDFAPVGIDTRGKLVLGYSEIELVTTGSGYQFIHAADMMYCADNHLKMIKTGDSGFTFFRLLTKTGHWLWVQANARIVFKDGRPDFIIARQKALTNEEGEEHLHQRRRQLPFNLATGEGVLYDTWMDSFSIPGPPGSGAPTDTAEPSTEKPLDPASILGSLHRQDHSVYTEPQTPSPLLPIFSQIDDLDLEQSPMEQAFLDSHALLSVPGQAVQASQKRSVTGDLTSEAMIDSLEQILADIGGGGFEDLQVEETELRDWENTVVRMNNEREDAARELNHILANDVFSYVEEALRRETMQGSDQITDTEFAEGNVLGGVGTSALWPPNSSNHHQMISAQSCHAAHPLPDATQPPWFMGTMEQSAQYTLNHAGPQRTYIEPSVWQQQQQLPQSFHHHTLTHSSHTPGSVNSAAPSFQLPQAQRLSGSCMYEKREAHIPNVATVPARLDGPLLGPTCSSGPTHVTAGTSANAAFAVGVINQGVTQPSGPCGDVGNISLVHLSGDGAGLGTARSENSSLQTPFFCWNGDTQIPRVPLNGVADPFAFPTLRYEHECDGNS</sequence>
<evidence type="ECO:0000313" key="2">
    <source>
        <dbReference type="Proteomes" id="UP000793456"/>
    </source>
</evidence>
<dbReference type="EMBL" id="CM011690">
    <property type="protein sequence ID" value="TMS08405.1"/>
    <property type="molecule type" value="Genomic_DNA"/>
</dbReference>
<protein>
    <submittedName>
        <fullName evidence="1">Uncharacterized protein</fullName>
    </submittedName>
</protein>
<proteinExistence type="predicted"/>
<keyword evidence="2" id="KW-1185">Reference proteome</keyword>
<comment type="caution">
    <text evidence="1">The sequence shown here is derived from an EMBL/GenBank/DDBJ whole genome shotgun (WGS) entry which is preliminary data.</text>
</comment>
<dbReference type="Proteomes" id="UP000793456">
    <property type="component" value="Chromosome XVII"/>
</dbReference>
<reference evidence="1" key="1">
    <citation type="submission" date="2018-11" db="EMBL/GenBank/DDBJ databases">
        <title>The sequence and de novo assembly of Larimichthys crocea genome using PacBio and Hi-C technologies.</title>
        <authorList>
            <person name="Xu P."/>
            <person name="Chen B."/>
            <person name="Zhou Z."/>
            <person name="Ke Q."/>
            <person name="Wu Y."/>
            <person name="Bai H."/>
            <person name="Pu F."/>
        </authorList>
    </citation>
    <scope>NUCLEOTIDE SEQUENCE</scope>
    <source>
        <tissue evidence="1">Muscle</tissue>
    </source>
</reference>
<organism evidence="1 2">
    <name type="scientific">Larimichthys crocea</name>
    <name type="common">Large yellow croaker</name>
    <name type="synonym">Pseudosciaena crocea</name>
    <dbReference type="NCBI Taxonomy" id="215358"/>
    <lineage>
        <taxon>Eukaryota</taxon>
        <taxon>Metazoa</taxon>
        <taxon>Chordata</taxon>
        <taxon>Craniata</taxon>
        <taxon>Vertebrata</taxon>
        <taxon>Euteleostomi</taxon>
        <taxon>Actinopterygii</taxon>
        <taxon>Neopterygii</taxon>
        <taxon>Teleostei</taxon>
        <taxon>Neoteleostei</taxon>
        <taxon>Acanthomorphata</taxon>
        <taxon>Eupercaria</taxon>
        <taxon>Sciaenidae</taxon>
        <taxon>Larimichthys</taxon>
    </lineage>
</organism>
<gene>
    <name evidence="1" type="ORF">E3U43_005888</name>
</gene>